<gene>
    <name evidence="3" type="ORF">C2857_006174</name>
</gene>
<dbReference type="EMBL" id="CP031386">
    <property type="protein sequence ID" value="QPG97344.1"/>
    <property type="molecule type" value="Genomic_DNA"/>
</dbReference>
<dbReference type="AlphaFoldDB" id="A0A7S9KPX6"/>
<feature type="transmembrane region" description="Helical" evidence="2">
    <location>
        <begin position="506"/>
        <end position="525"/>
    </location>
</feature>
<keyword evidence="2" id="KW-0812">Transmembrane</keyword>
<dbReference type="InterPro" id="IPR011701">
    <property type="entry name" value="MFS"/>
</dbReference>
<evidence type="ECO:0000256" key="1">
    <source>
        <dbReference type="ARBA" id="ARBA00004141"/>
    </source>
</evidence>
<evidence type="ECO:0000313" key="4">
    <source>
        <dbReference type="Proteomes" id="UP000594364"/>
    </source>
</evidence>
<feature type="transmembrane region" description="Helical" evidence="2">
    <location>
        <begin position="545"/>
        <end position="564"/>
    </location>
</feature>
<organism evidence="3 4">
    <name type="scientific">Epichloe festucae (strain Fl1)</name>
    <dbReference type="NCBI Taxonomy" id="877507"/>
    <lineage>
        <taxon>Eukaryota</taxon>
        <taxon>Fungi</taxon>
        <taxon>Dikarya</taxon>
        <taxon>Ascomycota</taxon>
        <taxon>Pezizomycotina</taxon>
        <taxon>Sordariomycetes</taxon>
        <taxon>Hypocreomycetidae</taxon>
        <taxon>Hypocreales</taxon>
        <taxon>Clavicipitaceae</taxon>
        <taxon>Epichloe</taxon>
    </lineage>
</organism>
<dbReference type="PANTHER" id="PTHR20772:SF4">
    <property type="entry name" value="HYPOTHETICAL AMINO ACID TRANSPORTER (EUROFUNG)"/>
    <property type="match status" value="1"/>
</dbReference>
<dbReference type="Gene3D" id="1.20.1250.20">
    <property type="entry name" value="MFS general substrate transporter like domains"/>
    <property type="match status" value="1"/>
</dbReference>
<accession>A0A7S9KPX6</accession>
<feature type="transmembrane region" description="Helical" evidence="2">
    <location>
        <begin position="452"/>
        <end position="468"/>
    </location>
</feature>
<dbReference type="OrthoDB" id="330047at2759"/>
<feature type="transmembrane region" description="Helical" evidence="2">
    <location>
        <begin position="474"/>
        <end position="494"/>
    </location>
</feature>
<dbReference type="InterPro" id="IPR052599">
    <property type="entry name" value="SLC43A_AATransporter"/>
</dbReference>
<dbReference type="InterPro" id="IPR036259">
    <property type="entry name" value="MFS_trans_sf"/>
</dbReference>
<evidence type="ECO:0008006" key="5">
    <source>
        <dbReference type="Google" id="ProtNLM"/>
    </source>
</evidence>
<keyword evidence="2" id="KW-0472">Membrane</keyword>
<feature type="transmembrane region" description="Helical" evidence="2">
    <location>
        <begin position="229"/>
        <end position="251"/>
    </location>
</feature>
<feature type="transmembrane region" description="Helical" evidence="2">
    <location>
        <begin position="79"/>
        <end position="99"/>
    </location>
</feature>
<name>A0A7S9KPX6_EPIFF</name>
<dbReference type="PANTHER" id="PTHR20772">
    <property type="entry name" value="PROTEIN FMP42"/>
    <property type="match status" value="1"/>
</dbReference>
<dbReference type="Proteomes" id="UP000594364">
    <property type="component" value="Chromosome 2"/>
</dbReference>
<evidence type="ECO:0000313" key="3">
    <source>
        <dbReference type="EMBL" id="QPG97344.1"/>
    </source>
</evidence>
<dbReference type="GO" id="GO:0022857">
    <property type="term" value="F:transmembrane transporter activity"/>
    <property type="evidence" value="ECO:0007669"/>
    <property type="project" value="InterPro"/>
</dbReference>
<sequence length="570" mass="61011">MSLAQHVTQSEGFDYAGGLADGRAASNGGDETTRLLGTDHPATGKPKWRSMNFGVATRAEQEVQIPAFEVSVARRGAQVATGVVSCWLCAGIVFGFAALKPILVREGLYSDVCDGHGSHLTDSSPGNKYDTVPCNEQDLRLNLFFVVGSVTTNVSSLLAGSVLDLFGRRACWLAACVLLAAGSLLLAASFAFPGLDGYLVANALLAMGGTFIFVPSFQLVNAFPKHSGAIVAVMTGAFDASSAVFLIYGMVYEATSGKLSLQYFFLGYALVPILIAIAEMTYMPPHPYHTMSRLEGLIGKVEQAPPDARERGGNGNGNEYGNGNIYGTAELARTATLDQLENVAGDAAQRQDRRKLHEERQEASGVWGVLHDVSPRRQMLSPWFVLILLLTAIQMLRMNYFIATIRAQYRYMLDSERSATEVNDFFDIALPIAGVASTPLIGLVLNNLSVPVVFGIVTLFIAAIGILNCLPYLWAGYATVVAFVIFRPLYYSAVSDYATKVFGFRSFGRIYGTIVCFSGVINLAQSGLDALTHDVLGGNPTPINLAFVVTGTLVALALSVFIAVKSRGGS</sequence>
<dbReference type="SUPFAM" id="SSF103473">
    <property type="entry name" value="MFS general substrate transporter"/>
    <property type="match status" value="1"/>
</dbReference>
<feature type="transmembrane region" description="Helical" evidence="2">
    <location>
        <begin position="383"/>
        <end position="405"/>
    </location>
</feature>
<feature type="transmembrane region" description="Helical" evidence="2">
    <location>
        <begin position="263"/>
        <end position="283"/>
    </location>
</feature>
<feature type="transmembrane region" description="Helical" evidence="2">
    <location>
        <begin position="170"/>
        <end position="192"/>
    </location>
</feature>
<evidence type="ECO:0000256" key="2">
    <source>
        <dbReference type="SAM" id="Phobius"/>
    </source>
</evidence>
<protein>
    <recommendedName>
        <fullName evidence="5">MFS transporter</fullName>
    </recommendedName>
</protein>
<feature type="transmembrane region" description="Helical" evidence="2">
    <location>
        <begin position="198"/>
        <end position="217"/>
    </location>
</feature>
<keyword evidence="2" id="KW-1133">Transmembrane helix</keyword>
<keyword evidence="4" id="KW-1185">Reference proteome</keyword>
<proteinExistence type="predicted"/>
<reference evidence="3 4" key="1">
    <citation type="journal article" date="2018" name="PLoS Genet.">
        <title>Repeat elements organise 3D genome structure and mediate transcription in the filamentous fungus Epichloe festucae.</title>
        <authorList>
            <person name="Winter D.J."/>
            <person name="Ganley A.R.D."/>
            <person name="Young C.A."/>
            <person name="Liachko I."/>
            <person name="Schardl C.L."/>
            <person name="Dupont P.Y."/>
            <person name="Berry D."/>
            <person name="Ram A."/>
            <person name="Scott B."/>
            <person name="Cox M.P."/>
        </authorList>
    </citation>
    <scope>NUCLEOTIDE SEQUENCE [LARGE SCALE GENOMIC DNA]</scope>
    <source>
        <strain evidence="3 4">Fl1</strain>
    </source>
</reference>
<dbReference type="Pfam" id="PF07690">
    <property type="entry name" value="MFS_1"/>
    <property type="match status" value="1"/>
</dbReference>
<dbReference type="GO" id="GO:0000329">
    <property type="term" value="C:fungal-type vacuole membrane"/>
    <property type="evidence" value="ECO:0007669"/>
    <property type="project" value="TreeGrafter"/>
</dbReference>
<comment type="subcellular location">
    <subcellularLocation>
        <location evidence="1">Membrane</location>
        <topology evidence="1">Multi-pass membrane protein</topology>
    </subcellularLocation>
</comment>